<dbReference type="AlphaFoldDB" id="A0A1B6FF72"/>
<dbReference type="GO" id="GO:0020037">
    <property type="term" value="F:heme binding"/>
    <property type="evidence" value="ECO:0007669"/>
    <property type="project" value="InterPro"/>
</dbReference>
<evidence type="ECO:0008006" key="3">
    <source>
        <dbReference type="Google" id="ProtNLM"/>
    </source>
</evidence>
<feature type="compositionally biased region" description="Basic and acidic residues" evidence="1">
    <location>
        <begin position="72"/>
        <end position="81"/>
    </location>
</feature>
<feature type="non-terminal residue" evidence="2">
    <location>
        <position position="436"/>
    </location>
</feature>
<protein>
    <recommendedName>
        <fullName evidence="3">WW domain-containing protein</fullName>
    </recommendedName>
</protein>
<name>A0A1B6FF72_9HEMI</name>
<feature type="compositionally biased region" description="Basic and acidic residues" evidence="1">
    <location>
        <begin position="1"/>
        <end position="10"/>
    </location>
</feature>
<accession>A0A1B6FF72</accession>
<organism evidence="2">
    <name type="scientific">Cuerna arida</name>
    <dbReference type="NCBI Taxonomy" id="1464854"/>
    <lineage>
        <taxon>Eukaryota</taxon>
        <taxon>Metazoa</taxon>
        <taxon>Ecdysozoa</taxon>
        <taxon>Arthropoda</taxon>
        <taxon>Hexapoda</taxon>
        <taxon>Insecta</taxon>
        <taxon>Pterygota</taxon>
        <taxon>Neoptera</taxon>
        <taxon>Paraneoptera</taxon>
        <taxon>Hemiptera</taxon>
        <taxon>Auchenorrhyncha</taxon>
        <taxon>Membracoidea</taxon>
        <taxon>Cicadellidae</taxon>
        <taxon>Cicadellinae</taxon>
        <taxon>Proconiini</taxon>
        <taxon>Cuerna</taxon>
    </lineage>
</organism>
<dbReference type="GO" id="GO:0070878">
    <property type="term" value="F:primary miRNA binding"/>
    <property type="evidence" value="ECO:0007669"/>
    <property type="project" value="TreeGrafter"/>
</dbReference>
<feature type="region of interest" description="Disordered" evidence="1">
    <location>
        <begin position="1"/>
        <end position="136"/>
    </location>
</feature>
<feature type="compositionally biased region" description="Polar residues" evidence="1">
    <location>
        <begin position="90"/>
        <end position="111"/>
    </location>
</feature>
<sequence>MSRYYKSPDRKRAHSPYSSDRYYERRRNVYRDEREMNKYPRTNDSYSNYRRRSPSRSTEYRHTHSRYVSNDYNKRREENYPSHHTKRDNPSNQSKTYLDSNFERNINSNITKDIRNDQEQPYQRRSPHKYQQSGNCPFLTPNISSEHSSPKDIEKKKEVPKCYNVKNEGLQNHCNSDFEEKEYVSHGKTCVSNTNLESDIKVIENNPSTVEVSNKTSQNPQNIDKEPDSQVATTVGKDHSGSEPTLSLSSLNTQICTEKQASNSDCTSTDEMSQSDIVKSNVEEEISEESRLIQMNPALREFVVLDDLEGNEHEENEAQQSNSSEYESDAGEEVPLDDLDAMLEEGLPDKFKDSGKNKEHTIRLKRKVVLEEIGHDHFDLLPEGWIQIMHNSGMPVYLHQKSRVCTMARPYYLGPGSSRNHKIPLSAIPCLQYRRA</sequence>
<dbReference type="GO" id="GO:0003725">
    <property type="term" value="F:double-stranded RNA binding"/>
    <property type="evidence" value="ECO:0007669"/>
    <property type="project" value="TreeGrafter"/>
</dbReference>
<gene>
    <name evidence="2" type="ORF">g.5751</name>
</gene>
<feature type="compositionally biased region" description="Basic and acidic residues" evidence="1">
    <location>
        <begin position="21"/>
        <end position="38"/>
    </location>
</feature>
<feature type="region of interest" description="Disordered" evidence="1">
    <location>
        <begin position="208"/>
        <end position="249"/>
    </location>
</feature>
<dbReference type="PANTHER" id="PTHR13482:SF3">
    <property type="entry name" value="MICROPROCESSOR COMPLEX SUBUNIT DGCR8"/>
    <property type="match status" value="1"/>
</dbReference>
<dbReference type="InterPro" id="IPR040375">
    <property type="entry name" value="DGCR8"/>
</dbReference>
<feature type="compositionally biased region" description="Polar residues" evidence="1">
    <location>
        <begin position="208"/>
        <end position="222"/>
    </location>
</feature>
<feature type="compositionally biased region" description="Polar residues" evidence="1">
    <location>
        <begin position="119"/>
        <end position="136"/>
    </location>
</feature>
<feature type="region of interest" description="Disordered" evidence="1">
    <location>
        <begin position="311"/>
        <end position="332"/>
    </location>
</feature>
<dbReference type="GO" id="GO:0070877">
    <property type="term" value="C:microprocessor complex"/>
    <property type="evidence" value="ECO:0007669"/>
    <property type="project" value="InterPro"/>
</dbReference>
<proteinExistence type="predicted"/>
<dbReference type="GO" id="GO:0031053">
    <property type="term" value="P:primary miRNA processing"/>
    <property type="evidence" value="ECO:0007669"/>
    <property type="project" value="InterPro"/>
</dbReference>
<evidence type="ECO:0000313" key="2">
    <source>
        <dbReference type="EMBL" id="JAS48862.1"/>
    </source>
</evidence>
<dbReference type="Gene3D" id="2.20.70.10">
    <property type="match status" value="1"/>
</dbReference>
<reference evidence="2" key="1">
    <citation type="submission" date="2015-11" db="EMBL/GenBank/DDBJ databases">
        <title>De novo transcriptome assembly of four potential Pierce s Disease insect vectors from Arizona vineyards.</title>
        <authorList>
            <person name="Tassone E.E."/>
        </authorList>
    </citation>
    <scope>NUCLEOTIDE SEQUENCE</scope>
</reference>
<dbReference type="EMBL" id="GECZ01020907">
    <property type="protein sequence ID" value="JAS48862.1"/>
    <property type="molecule type" value="Transcribed_RNA"/>
</dbReference>
<dbReference type="GO" id="GO:0042802">
    <property type="term" value="F:identical protein binding"/>
    <property type="evidence" value="ECO:0007669"/>
    <property type="project" value="InterPro"/>
</dbReference>
<dbReference type="PANTHER" id="PTHR13482">
    <property type="entry name" value="MICRORNA PROCESSOR COMPLEX SUBUNIT DGCR8"/>
    <property type="match status" value="1"/>
</dbReference>
<evidence type="ECO:0000256" key="1">
    <source>
        <dbReference type="SAM" id="MobiDB-lite"/>
    </source>
</evidence>